<dbReference type="PANTHER" id="PTHR22946">
    <property type="entry name" value="DIENELACTONE HYDROLASE DOMAIN-CONTAINING PROTEIN-RELATED"/>
    <property type="match status" value="1"/>
</dbReference>
<dbReference type="EMBL" id="CT573213">
    <property type="protein sequence ID" value="CAJ61012.1"/>
    <property type="molecule type" value="Genomic_DNA"/>
</dbReference>
<dbReference type="GO" id="GO:0005524">
    <property type="term" value="F:ATP binding"/>
    <property type="evidence" value="ECO:0007669"/>
    <property type="project" value="UniProtKB-KW"/>
</dbReference>
<keyword evidence="5" id="KW-0067">ATP-binding</keyword>
<dbReference type="InterPro" id="IPR050261">
    <property type="entry name" value="FrsA_esterase"/>
</dbReference>
<dbReference type="KEGG" id="fal:FRAAL2363"/>
<dbReference type="SUPFAM" id="SSF53474">
    <property type="entry name" value="alpha/beta-Hydrolases"/>
    <property type="match status" value="1"/>
</dbReference>
<evidence type="ECO:0000256" key="3">
    <source>
        <dbReference type="SAM" id="MobiDB-lite"/>
    </source>
</evidence>
<dbReference type="SMART" id="SM00939">
    <property type="entry name" value="PepX_C"/>
    <property type="match status" value="1"/>
</dbReference>
<keyword evidence="5" id="KW-0547">Nucleotide-binding</keyword>
<protein>
    <submittedName>
        <fullName evidence="5">ABC transporter ATP-binding protein putative galactose-binding domain</fullName>
    </submittedName>
</protein>
<dbReference type="GO" id="GO:0008239">
    <property type="term" value="F:dipeptidyl-peptidase activity"/>
    <property type="evidence" value="ECO:0007669"/>
    <property type="project" value="InterPro"/>
</dbReference>
<evidence type="ECO:0000313" key="6">
    <source>
        <dbReference type="Proteomes" id="UP000000657"/>
    </source>
</evidence>
<dbReference type="InterPro" id="IPR000383">
    <property type="entry name" value="Xaa-Pro-like_dom"/>
</dbReference>
<dbReference type="OrthoDB" id="3276960at2"/>
<accession>Q0RN77</accession>
<feature type="compositionally biased region" description="Low complexity" evidence="3">
    <location>
        <begin position="31"/>
        <end position="44"/>
    </location>
</feature>
<feature type="domain" description="Xaa-Pro dipeptidyl-peptidase C-terminal" evidence="4">
    <location>
        <begin position="305"/>
        <end position="534"/>
    </location>
</feature>
<evidence type="ECO:0000259" key="4">
    <source>
        <dbReference type="SMART" id="SM00939"/>
    </source>
</evidence>
<comment type="similarity">
    <text evidence="1">Belongs to the AB hydrolase superfamily.</text>
</comment>
<dbReference type="GO" id="GO:0052689">
    <property type="term" value="F:carboxylic ester hydrolase activity"/>
    <property type="evidence" value="ECO:0007669"/>
    <property type="project" value="UniProtKB-ARBA"/>
</dbReference>
<dbReference type="Pfam" id="PF02129">
    <property type="entry name" value="Peptidase_S15"/>
    <property type="match status" value="1"/>
</dbReference>
<reference evidence="5 6" key="1">
    <citation type="journal article" date="2007" name="Genome Res.">
        <title>Genome characteristics of facultatively symbiotic Frankia sp. strains reflect host range and host plant biogeography.</title>
        <authorList>
            <person name="Normand P."/>
            <person name="Lapierre P."/>
            <person name="Tisa L.S."/>
            <person name="Gogarten J.P."/>
            <person name="Alloisio N."/>
            <person name="Bagnarol E."/>
            <person name="Bassi C.A."/>
            <person name="Berry A.M."/>
            <person name="Bickhart D.M."/>
            <person name="Choisne N."/>
            <person name="Couloux A."/>
            <person name="Cournoyer B."/>
            <person name="Cruveiller S."/>
            <person name="Daubin V."/>
            <person name="Demange N."/>
            <person name="Francino M.P."/>
            <person name="Goltsman E."/>
            <person name="Huang Y."/>
            <person name="Kopp O.R."/>
            <person name="Labarre L."/>
            <person name="Lapidus A."/>
            <person name="Lavire C."/>
            <person name="Marechal J."/>
            <person name="Martinez M."/>
            <person name="Mastronunzio J.E."/>
            <person name="Mullin B.C."/>
            <person name="Niemann J."/>
            <person name="Pujic P."/>
            <person name="Rawnsley T."/>
            <person name="Rouy Z."/>
            <person name="Schenowitz C."/>
            <person name="Sellstedt A."/>
            <person name="Tavares F."/>
            <person name="Tomkins J.P."/>
            <person name="Vallenet D."/>
            <person name="Valverde C."/>
            <person name="Wall L.G."/>
            <person name="Wang Y."/>
            <person name="Medigue C."/>
            <person name="Benson D.R."/>
        </authorList>
    </citation>
    <scope>NUCLEOTIDE SEQUENCE [LARGE SCALE GENOMIC DNA]</scope>
    <source>
        <strain evidence="6">DSM 45986 / CECT 9034 / ACN14a</strain>
    </source>
</reference>
<proteinExistence type="inferred from homology"/>
<evidence type="ECO:0000313" key="5">
    <source>
        <dbReference type="EMBL" id="CAJ61012.1"/>
    </source>
</evidence>
<dbReference type="eggNOG" id="COG2936">
    <property type="taxonomic scope" value="Bacteria"/>
</dbReference>
<feature type="region of interest" description="Disordered" evidence="3">
    <location>
        <begin position="1"/>
        <end position="44"/>
    </location>
</feature>
<dbReference type="AlphaFoldDB" id="Q0RN77"/>
<dbReference type="InterPro" id="IPR029058">
    <property type="entry name" value="AB_hydrolase_fold"/>
</dbReference>
<dbReference type="HOGENOM" id="CLU_022401_1_0_11"/>
<dbReference type="Gene3D" id="2.60.120.260">
    <property type="entry name" value="Galactose-binding domain-like"/>
    <property type="match status" value="1"/>
</dbReference>
<name>Q0RN77_FRAAA</name>
<sequence>MAGVPAAPSSTLDPSTAAAPNARPPGGSLIPTAAPAAPTSTAPTNQVTIRTADGTTLTAITGVPSGGGAHPLVVIPAAWGFQDTSMQTQVDLLVQRGYAAVAYTTRGFYGSGGTVDVAGPLDVSDVSDVITWASNHFAVVGDRIGVAGLSYGGGIALLAAAADTRIRAVASLSGWVDFGTSLYDANTRHKAALDLMTSLQEKSGRSSAEFRGIVDDYRAFRNIPRVLSWARTRGATAYLDRFNARRPAIFMSTSYSDGYFPPASQLAFFDRLTGPKTIRLSPGDHATNEIGGLFGIPNETWTAAWDWFDRFLIPTSAAAKGTAPAPVRLLTDGGAVETYQSVAGITGNHTTLQLGPAVLGTGELSASAPTGDWSTTFSADADTTANAGTILVTKFLEGLTHRPDELNLGTVDRKHGAVWQAAPTFATQQVRGAPELHLTVTPNSDAGTLVAYLYDTDGQGRSTLIAKAVDSYQEATPNVALPLRLTFDPVAHDLSFGHRLSLVVDTRDALFYDMNRADGTAAISSPAADPSELVVPLAASR</sequence>
<dbReference type="PANTHER" id="PTHR22946:SF9">
    <property type="entry name" value="POLYKETIDE TRANSFERASE AF380"/>
    <property type="match status" value="1"/>
</dbReference>
<dbReference type="Pfam" id="PF08530">
    <property type="entry name" value="PepX_C"/>
    <property type="match status" value="1"/>
</dbReference>
<dbReference type="InterPro" id="IPR013736">
    <property type="entry name" value="Xaa-Pro_dipept_C"/>
</dbReference>
<keyword evidence="6" id="KW-1185">Reference proteome</keyword>
<dbReference type="SUPFAM" id="SSF49785">
    <property type="entry name" value="Galactose-binding domain-like"/>
    <property type="match status" value="1"/>
</dbReference>
<dbReference type="STRING" id="326424.FRAAL2363"/>
<dbReference type="InterPro" id="IPR008979">
    <property type="entry name" value="Galactose-bd-like_sf"/>
</dbReference>
<dbReference type="Proteomes" id="UP000000657">
    <property type="component" value="Chromosome"/>
</dbReference>
<evidence type="ECO:0000256" key="2">
    <source>
        <dbReference type="ARBA" id="ARBA00022801"/>
    </source>
</evidence>
<evidence type="ECO:0000256" key="1">
    <source>
        <dbReference type="ARBA" id="ARBA00008645"/>
    </source>
</evidence>
<dbReference type="Gene3D" id="3.40.50.1820">
    <property type="entry name" value="alpha/beta hydrolase"/>
    <property type="match status" value="1"/>
</dbReference>
<gene>
    <name evidence="5" type="ordered locus">FRAAL2363</name>
</gene>
<keyword evidence="2" id="KW-0378">Hydrolase</keyword>
<organism evidence="5 6">
    <name type="scientific">Frankia alni (strain DSM 45986 / CECT 9034 / ACN14a)</name>
    <dbReference type="NCBI Taxonomy" id="326424"/>
    <lineage>
        <taxon>Bacteria</taxon>
        <taxon>Bacillati</taxon>
        <taxon>Actinomycetota</taxon>
        <taxon>Actinomycetes</taxon>
        <taxon>Frankiales</taxon>
        <taxon>Frankiaceae</taxon>
        <taxon>Frankia</taxon>
    </lineage>
</organism>